<evidence type="ECO:0000256" key="1">
    <source>
        <dbReference type="ARBA" id="ARBA00004120"/>
    </source>
</evidence>
<dbReference type="Pfam" id="PF00400">
    <property type="entry name" value="WD40"/>
    <property type="match status" value="3"/>
</dbReference>
<dbReference type="InterPro" id="IPR015943">
    <property type="entry name" value="WD40/YVTN_repeat-like_dom_sf"/>
</dbReference>
<gene>
    <name evidence="11" type="ORF">PGLA2088_LOCUS35261</name>
</gene>
<dbReference type="PANTHER" id="PTHR14091:SF0">
    <property type="entry name" value="PERIODIC TRYPTOPHAN PROTEIN 1 HOMOLOG"/>
    <property type="match status" value="1"/>
</dbReference>
<dbReference type="SMART" id="SM00320">
    <property type="entry name" value="WD40"/>
    <property type="match status" value="4"/>
</dbReference>
<feature type="repeat" description="WD" evidence="9">
    <location>
        <begin position="406"/>
        <end position="438"/>
    </location>
</feature>
<accession>A0A813KJW2</accession>
<keyword evidence="4" id="KW-0597">Phosphoprotein</keyword>
<comment type="caution">
    <text evidence="11">The sequence shown here is derived from an EMBL/GenBank/DDBJ whole genome shotgun (WGS) entry which is preliminary data.</text>
</comment>
<dbReference type="InterPro" id="IPR000195">
    <property type="entry name" value="Rab-GAP-TBC_dom"/>
</dbReference>
<sequence length="781" mass="85822">MPSLLPSSGGPKCLCGSALTELRSQKLQERWADFEGSKWSRIGGDGRARNRHCVPRAGLLGRQLVEPFYLFDSLGLHLLLALAVSWQPSRVLAVAGYKGSDFHCEFGMDGYDDEEEGGMQFFSVLNADGEMARDKDPYLNQGTVDSDSDSDGDAEIQDADHVFIATSCEEDSCTLEVYVFDEEQANMFVHHDIMLGAYPLCVEWISRTASAEDGSFAAVGSIDHTIQLWNLEAADPSEPCQVLGAVRKPRKAPKGKAKRGKALPGSAEEAKAHDGAVLCLNGSAFNRNVLASGSADETVKVWDVADGSCVHTYSHHTDKVQCVRWHPTEQAVMLSAAFDRRLGLLDVRQPGQAATTQLPAEAECAIWSRHKPFECLASVDNGGVCCYDVRKIAGKAAQDQQVVWTLMAHDVACTAVQDTPAPNLLVTCGLDGYAKVWNTAGKGPQMVMSKNLQAGPLFTCQSNPDMPAMLSFGGRCPVIWDLSSEQLLVVAESECDCSRAGRLKLDVALDAQAVEKCALAEMAWAGVPDDGTRRAEVWQMLLGYRPLSRDRRADALRRKRQEYAELRASLYEASSAVAQTAGASSAPAPAEEVALLRQIRKDLPRMELRGFPPSLAAALQAQNSTESEPSKALPELLERVLFIWAVRQPASGYVQGLNEVLLPLVLVFLAERLRKPVELLNTEDLSSPNPELLGEVEADCYWCMSKILSEIFDHYTQDQPGIQRMARRLKEVLRRIDEPLALHLQVQADEQGIDHLQAAAYQWVTCLMVRELPLLRCLRLW</sequence>
<evidence type="ECO:0000256" key="8">
    <source>
        <dbReference type="ARBA" id="ARBA00034464"/>
    </source>
</evidence>
<evidence type="ECO:0000256" key="5">
    <source>
        <dbReference type="ARBA" id="ARBA00022574"/>
    </source>
</evidence>
<dbReference type="PROSITE" id="PS50086">
    <property type="entry name" value="TBC_RABGAP"/>
    <property type="match status" value="1"/>
</dbReference>
<dbReference type="InterPro" id="IPR019775">
    <property type="entry name" value="WD40_repeat_CS"/>
</dbReference>
<proteinExistence type="predicted"/>
<feature type="non-terminal residue" evidence="11">
    <location>
        <position position="781"/>
    </location>
</feature>
<evidence type="ECO:0000256" key="7">
    <source>
        <dbReference type="ARBA" id="ARBA00022794"/>
    </source>
</evidence>
<feature type="domain" description="Rab-GAP TBC" evidence="10">
    <location>
        <begin position="528"/>
        <end position="781"/>
    </location>
</feature>
<evidence type="ECO:0000256" key="3">
    <source>
        <dbReference type="ARBA" id="ARBA00014199"/>
    </source>
</evidence>
<dbReference type="PROSITE" id="PS50294">
    <property type="entry name" value="WD_REPEATS_REGION"/>
    <property type="match status" value="1"/>
</dbReference>
<dbReference type="AlphaFoldDB" id="A0A813KJW2"/>
<feature type="repeat" description="WD" evidence="9">
    <location>
        <begin position="270"/>
        <end position="312"/>
    </location>
</feature>
<dbReference type="GO" id="GO:0006364">
    <property type="term" value="P:rRNA processing"/>
    <property type="evidence" value="ECO:0007669"/>
    <property type="project" value="InterPro"/>
</dbReference>
<evidence type="ECO:0000313" key="11">
    <source>
        <dbReference type="EMBL" id="CAE8709073.1"/>
    </source>
</evidence>
<keyword evidence="7" id="KW-0970">Cilium biogenesis/degradation</keyword>
<dbReference type="GO" id="GO:0034451">
    <property type="term" value="C:centriolar satellite"/>
    <property type="evidence" value="ECO:0007669"/>
    <property type="project" value="UniProtKB-SubCell"/>
</dbReference>
<dbReference type="EMBL" id="CAJNNW010031790">
    <property type="protein sequence ID" value="CAE8709073.1"/>
    <property type="molecule type" value="Genomic_DNA"/>
</dbReference>
<comment type="subcellular location">
    <subcellularLocation>
        <location evidence="1">Cytoplasm</location>
        <location evidence="1">Cytoskeleton</location>
        <location evidence="1">Cilium basal body</location>
    </subcellularLocation>
    <subcellularLocation>
        <location evidence="2">Cytoplasm</location>
        <location evidence="2">Cytoskeleton</location>
        <location evidence="2">Microtubule organizing center</location>
        <location evidence="2">Centrosome</location>
        <location evidence="2">Centriolar satellite</location>
    </subcellularLocation>
</comment>
<comment type="function">
    <text evidence="8">Molecular adapter which is involved in cilium biogenesis. Part of a functional complex including OFD1 a centriolar protein involved in cilium assembly. Could regulate the cAMP-dependent phosphorylation of OFD1, and its subsequent ubiquitination by PJA2 which ultimately leads to its proteasomal degradation.</text>
</comment>
<dbReference type="PANTHER" id="PTHR14091">
    <property type="entry name" value="PERIODIC TRYPTOPHAN PROTEIN 1"/>
    <property type="match status" value="1"/>
</dbReference>
<evidence type="ECO:0000256" key="4">
    <source>
        <dbReference type="ARBA" id="ARBA00022553"/>
    </source>
</evidence>
<dbReference type="InterPro" id="IPR044285">
    <property type="entry name" value="PWP1"/>
</dbReference>
<dbReference type="InterPro" id="IPR020472">
    <property type="entry name" value="WD40_PAC1"/>
</dbReference>
<dbReference type="GO" id="GO:0005634">
    <property type="term" value="C:nucleus"/>
    <property type="evidence" value="ECO:0007669"/>
    <property type="project" value="TreeGrafter"/>
</dbReference>
<organism evidence="11 12">
    <name type="scientific">Polarella glacialis</name>
    <name type="common">Dinoflagellate</name>
    <dbReference type="NCBI Taxonomy" id="89957"/>
    <lineage>
        <taxon>Eukaryota</taxon>
        <taxon>Sar</taxon>
        <taxon>Alveolata</taxon>
        <taxon>Dinophyceae</taxon>
        <taxon>Suessiales</taxon>
        <taxon>Suessiaceae</taxon>
        <taxon>Polarella</taxon>
    </lineage>
</organism>
<evidence type="ECO:0000256" key="6">
    <source>
        <dbReference type="ARBA" id="ARBA00022737"/>
    </source>
</evidence>
<evidence type="ECO:0000256" key="2">
    <source>
        <dbReference type="ARBA" id="ARBA00004607"/>
    </source>
</evidence>
<dbReference type="Gene3D" id="1.10.472.80">
    <property type="entry name" value="Ypt/Rab-GAP domain of gyp1p, domain 3"/>
    <property type="match status" value="1"/>
</dbReference>
<dbReference type="Gene3D" id="1.10.8.270">
    <property type="entry name" value="putative rabgap domain of human tbc1 domain family member 14 like domains"/>
    <property type="match status" value="1"/>
</dbReference>
<dbReference type="SMART" id="SM00164">
    <property type="entry name" value="TBC"/>
    <property type="match status" value="1"/>
</dbReference>
<dbReference type="SUPFAM" id="SSF50978">
    <property type="entry name" value="WD40 repeat-like"/>
    <property type="match status" value="1"/>
</dbReference>
<evidence type="ECO:0000259" key="10">
    <source>
        <dbReference type="PROSITE" id="PS50086"/>
    </source>
</evidence>
<dbReference type="GO" id="GO:0030030">
    <property type="term" value="P:cell projection organization"/>
    <property type="evidence" value="ECO:0007669"/>
    <property type="project" value="UniProtKB-KW"/>
</dbReference>
<dbReference type="PROSITE" id="PS00678">
    <property type="entry name" value="WD_REPEATS_1"/>
    <property type="match status" value="1"/>
</dbReference>
<dbReference type="Proteomes" id="UP000626109">
    <property type="component" value="Unassembled WGS sequence"/>
</dbReference>
<keyword evidence="5 9" id="KW-0853">WD repeat</keyword>
<dbReference type="InterPro" id="IPR036322">
    <property type="entry name" value="WD40_repeat_dom_sf"/>
</dbReference>
<evidence type="ECO:0000256" key="9">
    <source>
        <dbReference type="PROSITE-ProRule" id="PRU00221"/>
    </source>
</evidence>
<dbReference type="PRINTS" id="PR00320">
    <property type="entry name" value="GPROTEINBRPT"/>
</dbReference>
<dbReference type="InterPro" id="IPR001680">
    <property type="entry name" value="WD40_rpt"/>
</dbReference>
<protein>
    <recommendedName>
        <fullName evidence="3">TBC1 domain family member 31</fullName>
    </recommendedName>
</protein>
<dbReference type="SUPFAM" id="SSF47923">
    <property type="entry name" value="Ypt/Rab-GAP domain of gyp1p"/>
    <property type="match status" value="1"/>
</dbReference>
<dbReference type="Gene3D" id="2.130.10.10">
    <property type="entry name" value="YVTN repeat-like/Quinoprotein amine dehydrogenase"/>
    <property type="match status" value="2"/>
</dbReference>
<dbReference type="PROSITE" id="PS50082">
    <property type="entry name" value="WD_REPEATS_2"/>
    <property type="match status" value="2"/>
</dbReference>
<name>A0A813KJW2_POLGL</name>
<dbReference type="InterPro" id="IPR035969">
    <property type="entry name" value="Rab-GAP_TBC_sf"/>
</dbReference>
<reference evidence="11" key="1">
    <citation type="submission" date="2021-02" db="EMBL/GenBank/DDBJ databases">
        <authorList>
            <person name="Dougan E. K."/>
            <person name="Rhodes N."/>
            <person name="Thang M."/>
            <person name="Chan C."/>
        </authorList>
    </citation>
    <scope>NUCLEOTIDE SEQUENCE</scope>
</reference>
<keyword evidence="6" id="KW-0677">Repeat</keyword>
<evidence type="ECO:0000313" key="12">
    <source>
        <dbReference type="Proteomes" id="UP000626109"/>
    </source>
</evidence>
<dbReference type="Pfam" id="PF00566">
    <property type="entry name" value="RabGAP-TBC"/>
    <property type="match status" value="1"/>
</dbReference>